<feature type="binding site" evidence="8">
    <location>
        <position position="162"/>
    </location>
    <ligand>
        <name>ATP</name>
        <dbReference type="ChEBI" id="CHEBI:30616"/>
    </ligand>
</feature>
<dbReference type="GO" id="GO:0005886">
    <property type="term" value="C:plasma membrane"/>
    <property type="evidence" value="ECO:0007669"/>
    <property type="project" value="TreeGrafter"/>
</dbReference>
<feature type="region of interest" description="Domain IV, binds dsDNA" evidence="8">
    <location>
        <begin position="332"/>
        <end position="453"/>
    </location>
</feature>
<feature type="binding site" evidence="8">
    <location>
        <position position="163"/>
    </location>
    <ligand>
        <name>ATP</name>
        <dbReference type="ChEBI" id="CHEBI:30616"/>
    </ligand>
</feature>
<dbReference type="CDD" id="cd06571">
    <property type="entry name" value="Bac_DnaA_C"/>
    <property type="match status" value="1"/>
</dbReference>
<reference evidence="14 15" key="1">
    <citation type="journal article" date="2016" name="Nat. Commun.">
        <title>Thousands of microbial genomes shed light on interconnected biogeochemical processes in an aquifer system.</title>
        <authorList>
            <person name="Anantharaman K."/>
            <person name="Brown C.T."/>
            <person name="Hug L.A."/>
            <person name="Sharon I."/>
            <person name="Castelle C.J."/>
            <person name="Probst A.J."/>
            <person name="Thomas B.C."/>
            <person name="Singh A."/>
            <person name="Wilkins M.J."/>
            <person name="Karaoz U."/>
            <person name="Brodie E.L."/>
            <person name="Williams K.H."/>
            <person name="Hubbard S.S."/>
            <person name="Banfield J.F."/>
        </authorList>
    </citation>
    <scope>NUCLEOTIDE SEQUENCE [LARGE SCALE GENOMIC DNA]</scope>
</reference>
<comment type="function">
    <text evidence="8 10">Plays an essential role in the initiation and regulation of chromosomal replication. ATP-DnaA binds to the origin of replication (oriC) to initiate formation of the DNA replication initiation complex once per cell cycle. Binds the DnaA box (a 9 base pair repeat at the origin) and separates the double-stranded (ds)DNA. Forms a right-handed helical filament on oriC DNA; dsDNA binds to the exterior of the filament while single-stranded (ss)DNA is stabiized in the filament's interior. The ATP-DnaA-oriC complex binds and stabilizes one strand of the AT-rich DNA unwinding element (DUE), permitting loading of DNA polymerase. After initiation quickly degrades to an ADP-DnaA complex that is not apt for DNA replication. Binds acidic phospholipids.</text>
</comment>
<comment type="domain">
    <text evidence="8">Domain I is involved in oligomerization and binding regulators, domain II is flexibile and of varying length in different bacteria, domain III forms the AAA+ region, while domain IV binds dsDNA.</text>
</comment>
<evidence type="ECO:0000259" key="13">
    <source>
        <dbReference type="SMART" id="SM00760"/>
    </source>
</evidence>
<dbReference type="InterPro" id="IPR024633">
    <property type="entry name" value="DnaA_N_dom"/>
</dbReference>
<dbReference type="GO" id="GO:0006275">
    <property type="term" value="P:regulation of DNA replication"/>
    <property type="evidence" value="ECO:0007669"/>
    <property type="project" value="UniProtKB-UniRule"/>
</dbReference>
<keyword evidence="5 8" id="KW-0067">ATP-binding</keyword>
<feature type="region of interest" description="Domain I, interacts with DnaA modulators" evidence="8">
    <location>
        <begin position="1"/>
        <end position="101"/>
    </location>
</feature>
<feature type="binding site" evidence="8">
    <location>
        <position position="159"/>
    </location>
    <ligand>
        <name>ATP</name>
        <dbReference type="ChEBI" id="CHEBI:30616"/>
    </ligand>
</feature>
<dbReference type="GO" id="GO:0008289">
    <property type="term" value="F:lipid binding"/>
    <property type="evidence" value="ECO:0007669"/>
    <property type="project" value="UniProtKB-KW"/>
</dbReference>
<comment type="subunit">
    <text evidence="8">Oligomerizes as a right-handed, spiral filament on DNA at oriC.</text>
</comment>
<keyword evidence="2 8" id="KW-0963">Cytoplasm</keyword>
<accession>A0A1G1XTK5</accession>
<evidence type="ECO:0000259" key="12">
    <source>
        <dbReference type="SMART" id="SM00382"/>
    </source>
</evidence>
<evidence type="ECO:0000256" key="8">
    <source>
        <dbReference type="HAMAP-Rule" id="MF_00377"/>
    </source>
</evidence>
<dbReference type="GO" id="GO:0005524">
    <property type="term" value="F:ATP binding"/>
    <property type="evidence" value="ECO:0007669"/>
    <property type="project" value="UniProtKB-UniRule"/>
</dbReference>
<dbReference type="Proteomes" id="UP000176241">
    <property type="component" value="Unassembled WGS sequence"/>
</dbReference>
<dbReference type="InterPro" id="IPR010921">
    <property type="entry name" value="Trp_repressor/repl_initiator"/>
</dbReference>
<feature type="region of interest" description="Domain III, AAA+ region" evidence="8">
    <location>
        <begin position="115"/>
        <end position="331"/>
    </location>
</feature>
<keyword evidence="6 8" id="KW-0446">Lipid-binding</keyword>
<dbReference type="InterPro" id="IPR020591">
    <property type="entry name" value="Chromosome_initiator_DnaA-like"/>
</dbReference>
<gene>
    <name evidence="8" type="primary">dnaA</name>
    <name evidence="14" type="ORF">A2731_02640</name>
</gene>
<keyword evidence="3 8" id="KW-0235">DNA replication</keyword>
<dbReference type="FunFam" id="3.40.50.300:FF:000668">
    <property type="entry name" value="Chromosomal replication initiator protein DnaA"/>
    <property type="match status" value="1"/>
</dbReference>
<dbReference type="InterPro" id="IPR038454">
    <property type="entry name" value="DnaA_N_sf"/>
</dbReference>
<evidence type="ECO:0000256" key="1">
    <source>
        <dbReference type="ARBA" id="ARBA00006583"/>
    </source>
</evidence>
<feature type="domain" description="Chromosomal replication initiator DnaA C-terminal" evidence="13">
    <location>
        <begin position="360"/>
        <end position="429"/>
    </location>
</feature>
<dbReference type="SMART" id="SM00382">
    <property type="entry name" value="AAA"/>
    <property type="match status" value="1"/>
</dbReference>
<evidence type="ECO:0000313" key="14">
    <source>
        <dbReference type="EMBL" id="OGY43292.1"/>
    </source>
</evidence>
<dbReference type="Pfam" id="PF00308">
    <property type="entry name" value="Bac_DnaA"/>
    <property type="match status" value="1"/>
</dbReference>
<comment type="subcellular location">
    <subcellularLocation>
        <location evidence="8">Cytoplasm</location>
    </subcellularLocation>
</comment>
<dbReference type="InterPro" id="IPR027417">
    <property type="entry name" value="P-loop_NTPase"/>
</dbReference>
<evidence type="ECO:0000313" key="15">
    <source>
        <dbReference type="Proteomes" id="UP000176241"/>
    </source>
</evidence>
<keyword evidence="4 8" id="KW-0547">Nucleotide-binding</keyword>
<dbReference type="Gene3D" id="1.10.1750.10">
    <property type="match status" value="1"/>
</dbReference>
<dbReference type="SMART" id="SM00760">
    <property type="entry name" value="Bac_DnaA_C"/>
    <property type="match status" value="1"/>
</dbReference>
<dbReference type="AlphaFoldDB" id="A0A1G1XTK5"/>
<dbReference type="Gene3D" id="1.10.8.60">
    <property type="match status" value="1"/>
</dbReference>
<name>A0A1G1XTK5_9BACT</name>
<dbReference type="HAMAP" id="MF_00377">
    <property type="entry name" value="DnaA_bact"/>
    <property type="match status" value="1"/>
</dbReference>
<organism evidence="14 15">
    <name type="scientific">Candidatus Buchananbacteria bacterium RIFCSPHIGHO2_01_FULL_39_8</name>
    <dbReference type="NCBI Taxonomy" id="1797533"/>
    <lineage>
        <taxon>Bacteria</taxon>
        <taxon>Candidatus Buchananiibacteriota</taxon>
    </lineage>
</organism>
<dbReference type="SUPFAM" id="SSF52540">
    <property type="entry name" value="P-loop containing nucleoside triphosphate hydrolases"/>
    <property type="match status" value="1"/>
</dbReference>
<evidence type="ECO:0000256" key="3">
    <source>
        <dbReference type="ARBA" id="ARBA00022705"/>
    </source>
</evidence>
<dbReference type="InterPro" id="IPR003593">
    <property type="entry name" value="AAA+_ATPase"/>
</dbReference>
<evidence type="ECO:0000256" key="10">
    <source>
        <dbReference type="RuleBase" id="RU000577"/>
    </source>
</evidence>
<dbReference type="SUPFAM" id="SSF48295">
    <property type="entry name" value="TrpR-like"/>
    <property type="match status" value="1"/>
</dbReference>
<protein>
    <recommendedName>
        <fullName evidence="8 9">Chromosomal replication initiator protein DnaA</fullName>
    </recommendedName>
</protein>
<comment type="similarity">
    <text evidence="1 8 11">Belongs to the DnaA family.</text>
</comment>
<keyword evidence="7 8" id="KW-0238">DNA-binding</keyword>
<dbReference type="Gene3D" id="3.30.300.180">
    <property type="match status" value="1"/>
</dbReference>
<dbReference type="PRINTS" id="PR00051">
    <property type="entry name" value="DNAA"/>
</dbReference>
<dbReference type="STRING" id="1797533.A2731_02640"/>
<evidence type="ECO:0000256" key="5">
    <source>
        <dbReference type="ARBA" id="ARBA00022840"/>
    </source>
</evidence>
<comment type="caution">
    <text evidence="14">The sequence shown here is derived from an EMBL/GenBank/DDBJ whole genome shotgun (WGS) entry which is preliminary data.</text>
</comment>
<dbReference type="Gene3D" id="3.40.50.300">
    <property type="entry name" value="P-loop containing nucleotide triphosphate hydrolases"/>
    <property type="match status" value="1"/>
</dbReference>
<dbReference type="GO" id="GO:0006270">
    <property type="term" value="P:DNA replication initiation"/>
    <property type="evidence" value="ECO:0007669"/>
    <property type="project" value="UniProtKB-UniRule"/>
</dbReference>
<dbReference type="CDD" id="cd00009">
    <property type="entry name" value="AAA"/>
    <property type="match status" value="1"/>
</dbReference>
<dbReference type="GO" id="GO:0005737">
    <property type="term" value="C:cytoplasm"/>
    <property type="evidence" value="ECO:0007669"/>
    <property type="project" value="UniProtKB-SubCell"/>
</dbReference>
<evidence type="ECO:0000256" key="11">
    <source>
        <dbReference type="RuleBase" id="RU004227"/>
    </source>
</evidence>
<dbReference type="InterPro" id="IPR013159">
    <property type="entry name" value="DnaA_C"/>
</dbReference>
<dbReference type="Pfam" id="PF11638">
    <property type="entry name" value="DnaA_N"/>
    <property type="match status" value="1"/>
</dbReference>
<sequence>MEAEKIWQAALGELELALSKANFTTWFKNTFIASRENETITIAVPNTFTKAWLEKKYHTAILKALQKITDNQIRNIVYKVESRTKAAEEKIQQTIEIGVEKIESAAEPQAINRFGLNPRYSFSSFVIGKGNELAQAASLAVAQKPGEVYNPLFIYGGVGLGKTHLMQAVGNQVLKYIPTKKVLYVSCEKFTNDFIKSISTNKIDKFKDTYRSVDVLLIDDIHFLAGKEGIQEAFFHTFNELHQLNKQIVITSDRPPKAIPALEERLRSRFEWGMIADISMPDLETRTAILRTKLTEKGYKLNDDIINYLATSIQNNIRELEGALNKIIAHHQLDGSNPTLENVKKILFTLSTASQKRSITPKQVINAVSEFYDLKIDDLLGSCRKKSLAIPRQIIMYLMREELKSSYPSIGQEIGNRDHTTAMHAYLKISGIIDEDEKINQDIRLLKEKLYNQ</sequence>
<evidence type="ECO:0000256" key="4">
    <source>
        <dbReference type="ARBA" id="ARBA00022741"/>
    </source>
</evidence>
<feature type="binding site" evidence="8">
    <location>
        <position position="161"/>
    </location>
    <ligand>
        <name>ATP</name>
        <dbReference type="ChEBI" id="CHEBI:30616"/>
    </ligand>
</feature>
<proteinExistence type="inferred from homology"/>
<dbReference type="PANTHER" id="PTHR30050:SF2">
    <property type="entry name" value="CHROMOSOMAL REPLICATION INITIATOR PROTEIN DNAA"/>
    <property type="match status" value="1"/>
</dbReference>
<dbReference type="EMBL" id="MHIC01000051">
    <property type="protein sequence ID" value="OGY43292.1"/>
    <property type="molecule type" value="Genomic_DNA"/>
</dbReference>
<evidence type="ECO:0000256" key="6">
    <source>
        <dbReference type="ARBA" id="ARBA00023121"/>
    </source>
</evidence>
<dbReference type="GO" id="GO:0003688">
    <property type="term" value="F:DNA replication origin binding"/>
    <property type="evidence" value="ECO:0007669"/>
    <property type="project" value="UniProtKB-UniRule"/>
</dbReference>
<dbReference type="PANTHER" id="PTHR30050">
    <property type="entry name" value="CHROMOSOMAL REPLICATION INITIATOR PROTEIN DNAA"/>
    <property type="match status" value="1"/>
</dbReference>
<evidence type="ECO:0000256" key="2">
    <source>
        <dbReference type="ARBA" id="ARBA00022490"/>
    </source>
</evidence>
<dbReference type="InterPro" id="IPR001957">
    <property type="entry name" value="Chromosome_initiator_DnaA"/>
</dbReference>
<feature type="domain" description="AAA+ ATPase" evidence="12">
    <location>
        <begin position="148"/>
        <end position="279"/>
    </location>
</feature>
<dbReference type="InterPro" id="IPR013317">
    <property type="entry name" value="DnaA_dom"/>
</dbReference>
<evidence type="ECO:0000256" key="7">
    <source>
        <dbReference type="ARBA" id="ARBA00023125"/>
    </source>
</evidence>
<dbReference type="NCBIfam" id="TIGR00362">
    <property type="entry name" value="DnaA"/>
    <property type="match status" value="1"/>
</dbReference>
<comment type="caution">
    <text evidence="8">Lacks conserved residue(s) required for the propagation of feature annotation.</text>
</comment>
<dbReference type="Pfam" id="PF08299">
    <property type="entry name" value="Bac_DnaA_C"/>
    <property type="match status" value="1"/>
</dbReference>
<evidence type="ECO:0000256" key="9">
    <source>
        <dbReference type="NCBIfam" id="TIGR00362"/>
    </source>
</evidence>